<evidence type="ECO:0000313" key="2">
    <source>
        <dbReference type="Proteomes" id="UP001062846"/>
    </source>
</evidence>
<proteinExistence type="predicted"/>
<evidence type="ECO:0000313" key="1">
    <source>
        <dbReference type="EMBL" id="KAI8570192.1"/>
    </source>
</evidence>
<organism evidence="1 2">
    <name type="scientific">Rhododendron molle</name>
    <name type="common">Chinese azalea</name>
    <name type="synonym">Azalea mollis</name>
    <dbReference type="NCBI Taxonomy" id="49168"/>
    <lineage>
        <taxon>Eukaryota</taxon>
        <taxon>Viridiplantae</taxon>
        <taxon>Streptophyta</taxon>
        <taxon>Embryophyta</taxon>
        <taxon>Tracheophyta</taxon>
        <taxon>Spermatophyta</taxon>
        <taxon>Magnoliopsida</taxon>
        <taxon>eudicotyledons</taxon>
        <taxon>Gunneridae</taxon>
        <taxon>Pentapetalae</taxon>
        <taxon>asterids</taxon>
        <taxon>Ericales</taxon>
        <taxon>Ericaceae</taxon>
        <taxon>Ericoideae</taxon>
        <taxon>Rhodoreae</taxon>
        <taxon>Rhododendron</taxon>
    </lineage>
</organism>
<protein>
    <submittedName>
        <fullName evidence="1">Uncharacterized protein</fullName>
    </submittedName>
</protein>
<keyword evidence="2" id="KW-1185">Reference proteome</keyword>
<accession>A0ACC0PZV6</accession>
<dbReference type="EMBL" id="CM046388">
    <property type="protein sequence ID" value="KAI8570192.1"/>
    <property type="molecule type" value="Genomic_DNA"/>
</dbReference>
<dbReference type="Proteomes" id="UP001062846">
    <property type="component" value="Chromosome 1"/>
</dbReference>
<gene>
    <name evidence="1" type="ORF">RHMOL_Rhmol01G0014500</name>
</gene>
<reference evidence="1" key="1">
    <citation type="submission" date="2022-02" db="EMBL/GenBank/DDBJ databases">
        <title>Plant Genome Project.</title>
        <authorList>
            <person name="Zhang R.-G."/>
        </authorList>
    </citation>
    <scope>NUCLEOTIDE SEQUENCE</scope>
    <source>
        <strain evidence="1">AT1</strain>
    </source>
</reference>
<name>A0ACC0PZV6_RHOML</name>
<comment type="caution">
    <text evidence="1">The sequence shown here is derived from an EMBL/GenBank/DDBJ whole genome shotgun (WGS) entry which is preliminary data.</text>
</comment>
<sequence length="195" mass="21743">MSWKQISARGNEFFNAAFSGGVFYWFSDENVLVGFDVDSEKMIEMPNAPKIQGAWRIWYFVGCGGRLILILVNNLKILEMDKNDGSWIIGCEIDLHIMSANLQTTPHWGINDFSVLSLVKKEEGKGYAIVLAFPGPVLAFPGVVSLGKVVSFNLWYNTQFKLWTSVLDEVVPGESILDIPPYAIAHARIESLSPV</sequence>